<evidence type="ECO:0000313" key="1">
    <source>
        <dbReference type="EMBL" id="GMF60796.1"/>
    </source>
</evidence>
<dbReference type="EMBL" id="BSXT01005531">
    <property type="protein sequence ID" value="GMF60796.1"/>
    <property type="molecule type" value="Genomic_DNA"/>
</dbReference>
<keyword evidence="2" id="KW-1185">Reference proteome</keyword>
<dbReference type="AlphaFoldDB" id="A0A9W7D7V3"/>
<comment type="caution">
    <text evidence="1">The sequence shown here is derived from an EMBL/GenBank/DDBJ whole genome shotgun (WGS) entry which is preliminary data.</text>
</comment>
<proteinExistence type="predicted"/>
<reference evidence="1" key="1">
    <citation type="submission" date="2023-04" db="EMBL/GenBank/DDBJ databases">
        <title>Phytophthora fragariaefolia NBRC 109709.</title>
        <authorList>
            <person name="Ichikawa N."/>
            <person name="Sato H."/>
            <person name="Tonouchi N."/>
        </authorList>
    </citation>
    <scope>NUCLEOTIDE SEQUENCE</scope>
    <source>
        <strain evidence="1">NBRC 109709</strain>
    </source>
</reference>
<protein>
    <submittedName>
        <fullName evidence="1">Unnamed protein product</fullName>
    </submittedName>
</protein>
<accession>A0A9W7D7V3</accession>
<organism evidence="1 2">
    <name type="scientific">Phytophthora fragariaefolia</name>
    <dbReference type="NCBI Taxonomy" id="1490495"/>
    <lineage>
        <taxon>Eukaryota</taxon>
        <taxon>Sar</taxon>
        <taxon>Stramenopiles</taxon>
        <taxon>Oomycota</taxon>
        <taxon>Peronosporomycetes</taxon>
        <taxon>Peronosporales</taxon>
        <taxon>Peronosporaceae</taxon>
        <taxon>Phytophthora</taxon>
    </lineage>
</organism>
<sequence length="148" mass="16328">MFRIRFDPYIGLATSRTNLRIDDTLASSYSCRRDQAASVEVTPSILSVTSLLQWNRKFRAIQYVYTQHAELLCPQKRHSVLVVDMMGPLGVVASRDVDSKNSDAMVAAEGVLHVGSDVWADADIAKKVAFGEGVVNAIADKRNAHPEH</sequence>
<dbReference type="Proteomes" id="UP001165121">
    <property type="component" value="Unassembled WGS sequence"/>
</dbReference>
<gene>
    <name evidence="1" type="ORF">Pfra01_002642100</name>
</gene>
<name>A0A9W7D7V3_9STRA</name>
<evidence type="ECO:0000313" key="2">
    <source>
        <dbReference type="Proteomes" id="UP001165121"/>
    </source>
</evidence>